<proteinExistence type="predicted"/>
<feature type="non-terminal residue" evidence="1">
    <location>
        <position position="1"/>
    </location>
</feature>
<sequence length="94" mass="10525">QPACSLIPINTHVLRNKDKLEVMVAEPACSHIAIDTHVLGNKDKLEVMVAEPASLPALALPLPLMCLRTKINHRLCSEKEYKRSFHSIKKCLEI</sequence>
<organism evidence="1">
    <name type="scientific">Arion vulgaris</name>
    <dbReference type="NCBI Taxonomy" id="1028688"/>
    <lineage>
        <taxon>Eukaryota</taxon>
        <taxon>Metazoa</taxon>
        <taxon>Spiralia</taxon>
        <taxon>Lophotrochozoa</taxon>
        <taxon>Mollusca</taxon>
        <taxon>Gastropoda</taxon>
        <taxon>Heterobranchia</taxon>
        <taxon>Euthyneura</taxon>
        <taxon>Panpulmonata</taxon>
        <taxon>Eupulmonata</taxon>
        <taxon>Stylommatophora</taxon>
        <taxon>Helicina</taxon>
        <taxon>Arionoidea</taxon>
        <taxon>Arionidae</taxon>
        <taxon>Arion</taxon>
    </lineage>
</organism>
<evidence type="ECO:0000313" key="1">
    <source>
        <dbReference type="EMBL" id="CEK89217.1"/>
    </source>
</evidence>
<accession>A0A0B7B8H8</accession>
<gene>
    <name evidence="1" type="primary">ORF169614</name>
</gene>
<name>A0A0B7B8H8_9EUPU</name>
<protein>
    <submittedName>
        <fullName evidence="1">Uncharacterized protein</fullName>
    </submittedName>
</protein>
<dbReference type="AlphaFoldDB" id="A0A0B7B8H8"/>
<dbReference type="EMBL" id="HACG01042352">
    <property type="protein sequence ID" value="CEK89217.1"/>
    <property type="molecule type" value="Transcribed_RNA"/>
</dbReference>
<reference evidence="1" key="1">
    <citation type="submission" date="2014-12" db="EMBL/GenBank/DDBJ databases">
        <title>Insight into the proteome of Arion vulgaris.</title>
        <authorList>
            <person name="Aradska J."/>
            <person name="Bulat T."/>
            <person name="Smidak R."/>
            <person name="Sarate P."/>
            <person name="Gangsoo J."/>
            <person name="Sialana F."/>
            <person name="Bilban M."/>
            <person name="Lubec G."/>
        </authorList>
    </citation>
    <scope>NUCLEOTIDE SEQUENCE</scope>
    <source>
        <tissue evidence="1">Skin</tissue>
    </source>
</reference>